<proteinExistence type="predicted"/>
<dbReference type="GO" id="GO:0000981">
    <property type="term" value="F:DNA-binding transcription factor activity, RNA polymerase II-specific"/>
    <property type="evidence" value="ECO:0007669"/>
    <property type="project" value="InterPro"/>
</dbReference>
<protein>
    <recommendedName>
        <fullName evidence="7">Xylanolytic transcriptional activator regulatory domain-containing protein</fullName>
    </recommendedName>
</protein>
<feature type="compositionally biased region" description="Polar residues" evidence="6">
    <location>
        <begin position="74"/>
        <end position="94"/>
    </location>
</feature>
<dbReference type="InterPro" id="IPR052073">
    <property type="entry name" value="Amide_Lactam_Regulators"/>
</dbReference>
<sequence>MYRFVPDHVGGLGSKRKNLTKSCDSCRKRHRRCSHVASTFIPYNGGEQPESTSAPTCDQDIEPMRTLPRDKQNDFSNQGTGLHTRVSPTSTDRGVTSNNAYIRFVGDLSPEASFLSTRRREGADVPSGTSRHAEVGVWLGQKPQTASTDKHGSSSKGQSPGLTALQAVTSQLRAECLSLIPPPSDIDALKSIYYAKVDPIFPVLHEEASDAQPPHEKAALTQCLCLVAASDYKARQHLRLPPNEHILSPIEFRGHLAAAVKQSLDMGFLQDKLVILQVCTLMAFYADQFNCSEVSIHYASQAVQHTQTLGLHLGWPDDDPQAKKAKRLFWCVWVVDRLNAATNGRPIMMHRQDIEATILASFVEQAPAFRLLIRVSQFLDTVIAQYRPRSADAETLPQPDNTTFEALVHETGASTVSNALLATIEVYYLAVVILQNRPREHVERQQPPPSSELQMFAATSIVAISLEDFKTSVTLLPIVPYAVSLAASVAYKTLRNSAMVYRRKRAYALFHGSCEILDNLSSVFASARAVAKLATDTMQEVERVAADRSKARRRHQIPESITRDTSSGTGPAAEGEEERIQGEALQEASSEETQGIGQTVQPAMVSSEALVDLPWNDSPSMINDCIGDAELFNNFDPRFDLDRIDQLFSANLDPTQPLCTQSWFADLDLES</sequence>
<dbReference type="CDD" id="cd12148">
    <property type="entry name" value="fungal_TF_MHR"/>
    <property type="match status" value="1"/>
</dbReference>
<dbReference type="OrthoDB" id="3990906at2759"/>
<dbReference type="AlphaFoldDB" id="A0A9P7ZQC4"/>
<organism evidence="8 9">
    <name type="scientific">Emericellopsis atlantica</name>
    <dbReference type="NCBI Taxonomy" id="2614577"/>
    <lineage>
        <taxon>Eukaryota</taxon>
        <taxon>Fungi</taxon>
        <taxon>Dikarya</taxon>
        <taxon>Ascomycota</taxon>
        <taxon>Pezizomycotina</taxon>
        <taxon>Sordariomycetes</taxon>
        <taxon>Hypocreomycetidae</taxon>
        <taxon>Hypocreales</taxon>
        <taxon>Bionectriaceae</taxon>
        <taxon>Emericellopsis</taxon>
    </lineage>
</organism>
<dbReference type="InterPro" id="IPR001138">
    <property type="entry name" value="Zn2Cys6_DnaBD"/>
</dbReference>
<dbReference type="PANTHER" id="PTHR47171:SF6">
    <property type="entry name" value="SPECIFIC TRANSCRIPTION FACTOR, PUTATIVE (AFU_ORTHOLOGUE AFUA_2G06130)-RELATED"/>
    <property type="match status" value="1"/>
</dbReference>
<name>A0A9P7ZQC4_9HYPO</name>
<evidence type="ECO:0000256" key="1">
    <source>
        <dbReference type="ARBA" id="ARBA00022833"/>
    </source>
</evidence>
<keyword evidence="9" id="KW-1185">Reference proteome</keyword>
<evidence type="ECO:0000313" key="8">
    <source>
        <dbReference type="EMBL" id="KAG9255891.1"/>
    </source>
</evidence>
<dbReference type="InterPro" id="IPR007219">
    <property type="entry name" value="XnlR_reg_dom"/>
</dbReference>
<feature type="compositionally biased region" description="Polar residues" evidence="6">
    <location>
        <begin position="587"/>
        <end position="600"/>
    </location>
</feature>
<dbReference type="GeneID" id="70291320"/>
<dbReference type="CDD" id="cd00067">
    <property type="entry name" value="GAL4"/>
    <property type="match status" value="1"/>
</dbReference>
<evidence type="ECO:0000256" key="5">
    <source>
        <dbReference type="ARBA" id="ARBA00023242"/>
    </source>
</evidence>
<feature type="region of interest" description="Disordered" evidence="6">
    <location>
        <begin position="44"/>
        <end position="94"/>
    </location>
</feature>
<dbReference type="RefSeq" id="XP_046119815.1">
    <property type="nucleotide sequence ID" value="XM_046260417.1"/>
</dbReference>
<dbReference type="GO" id="GO:0006351">
    <property type="term" value="P:DNA-templated transcription"/>
    <property type="evidence" value="ECO:0007669"/>
    <property type="project" value="InterPro"/>
</dbReference>
<evidence type="ECO:0000256" key="2">
    <source>
        <dbReference type="ARBA" id="ARBA00023015"/>
    </source>
</evidence>
<feature type="region of interest" description="Disordered" evidence="6">
    <location>
        <begin position="544"/>
        <end position="600"/>
    </location>
</feature>
<dbReference type="GO" id="GO:0008270">
    <property type="term" value="F:zinc ion binding"/>
    <property type="evidence" value="ECO:0007669"/>
    <property type="project" value="InterPro"/>
</dbReference>
<accession>A0A9P7ZQC4</accession>
<dbReference type="PANTHER" id="PTHR47171">
    <property type="entry name" value="FARA-RELATED"/>
    <property type="match status" value="1"/>
</dbReference>
<gene>
    <name evidence="8" type="ORF">F5Z01DRAFT_522696</name>
</gene>
<keyword evidence="2" id="KW-0805">Transcription regulation</keyword>
<comment type="caution">
    <text evidence="8">The sequence shown here is derived from an EMBL/GenBank/DDBJ whole genome shotgun (WGS) entry which is preliminary data.</text>
</comment>
<dbReference type="Pfam" id="PF04082">
    <property type="entry name" value="Fungal_trans"/>
    <property type="match status" value="1"/>
</dbReference>
<evidence type="ECO:0000256" key="3">
    <source>
        <dbReference type="ARBA" id="ARBA00023125"/>
    </source>
</evidence>
<keyword evidence="1" id="KW-0862">Zinc</keyword>
<keyword evidence="3" id="KW-0238">DNA-binding</keyword>
<reference evidence="8" key="1">
    <citation type="journal article" date="2021" name="IMA Fungus">
        <title>Genomic characterization of three marine fungi, including Emericellopsis atlantica sp. nov. with signatures of a generalist lifestyle and marine biomass degradation.</title>
        <authorList>
            <person name="Hagestad O.C."/>
            <person name="Hou L."/>
            <person name="Andersen J.H."/>
            <person name="Hansen E.H."/>
            <person name="Altermark B."/>
            <person name="Li C."/>
            <person name="Kuhnert E."/>
            <person name="Cox R.J."/>
            <person name="Crous P.W."/>
            <person name="Spatafora J.W."/>
            <person name="Lail K."/>
            <person name="Amirebrahimi M."/>
            <person name="Lipzen A."/>
            <person name="Pangilinan J."/>
            <person name="Andreopoulos W."/>
            <person name="Hayes R.D."/>
            <person name="Ng V."/>
            <person name="Grigoriev I.V."/>
            <person name="Jackson S.A."/>
            <person name="Sutton T.D.S."/>
            <person name="Dobson A.D.W."/>
            <person name="Rama T."/>
        </authorList>
    </citation>
    <scope>NUCLEOTIDE SEQUENCE</scope>
    <source>
        <strain evidence="8">TS7</strain>
    </source>
</reference>
<keyword evidence="5" id="KW-0539">Nucleus</keyword>
<evidence type="ECO:0000256" key="4">
    <source>
        <dbReference type="ARBA" id="ARBA00023163"/>
    </source>
</evidence>
<evidence type="ECO:0000256" key="6">
    <source>
        <dbReference type="SAM" id="MobiDB-lite"/>
    </source>
</evidence>
<feature type="region of interest" description="Disordered" evidence="6">
    <location>
        <begin position="139"/>
        <end position="161"/>
    </location>
</feature>
<evidence type="ECO:0000313" key="9">
    <source>
        <dbReference type="Proteomes" id="UP000887229"/>
    </source>
</evidence>
<evidence type="ECO:0000259" key="7">
    <source>
        <dbReference type="SMART" id="SM00906"/>
    </source>
</evidence>
<dbReference type="GO" id="GO:0003677">
    <property type="term" value="F:DNA binding"/>
    <property type="evidence" value="ECO:0007669"/>
    <property type="project" value="UniProtKB-KW"/>
</dbReference>
<dbReference type="Proteomes" id="UP000887229">
    <property type="component" value="Unassembled WGS sequence"/>
</dbReference>
<keyword evidence="4" id="KW-0804">Transcription</keyword>
<dbReference type="EMBL" id="MU251249">
    <property type="protein sequence ID" value="KAG9255891.1"/>
    <property type="molecule type" value="Genomic_DNA"/>
</dbReference>
<dbReference type="SMART" id="SM00906">
    <property type="entry name" value="Fungal_trans"/>
    <property type="match status" value="1"/>
</dbReference>
<feature type="domain" description="Xylanolytic transcriptional activator regulatory" evidence="7">
    <location>
        <begin position="295"/>
        <end position="366"/>
    </location>
</feature>